<dbReference type="EMBL" id="CADEAL010002223">
    <property type="protein sequence ID" value="CAB1438928.1"/>
    <property type="molecule type" value="Genomic_DNA"/>
</dbReference>
<evidence type="ECO:0000313" key="1">
    <source>
        <dbReference type="EMBL" id="CAB1438928.1"/>
    </source>
</evidence>
<proteinExistence type="predicted"/>
<evidence type="ECO:0000313" key="2">
    <source>
        <dbReference type="Proteomes" id="UP001153269"/>
    </source>
</evidence>
<dbReference type="AlphaFoldDB" id="A0A9N7UXL7"/>
<reference evidence="1" key="1">
    <citation type="submission" date="2020-03" db="EMBL/GenBank/DDBJ databases">
        <authorList>
            <person name="Weist P."/>
        </authorList>
    </citation>
    <scope>NUCLEOTIDE SEQUENCE</scope>
</reference>
<comment type="caution">
    <text evidence="1">The sequence shown here is derived from an EMBL/GenBank/DDBJ whole genome shotgun (WGS) entry which is preliminary data.</text>
</comment>
<keyword evidence="2" id="KW-1185">Reference proteome</keyword>
<sequence>MAAAAREARCFHVLFVGKGDGRASIWWCTSGHVSGRAERVERPEPPVSFHVPPGARYISTGNSTRRIDGLLTPDGSSMNTGTFILGLSATAAAGHIRPVKKYWLLIQLRKGPGGTIHGLQLSAAKRRSQSHLGFPEEELGHVAGAEGRLGFR</sequence>
<gene>
    <name evidence="1" type="ORF">PLEPLA_LOCUS26788</name>
</gene>
<organism evidence="1 2">
    <name type="scientific">Pleuronectes platessa</name>
    <name type="common">European plaice</name>
    <dbReference type="NCBI Taxonomy" id="8262"/>
    <lineage>
        <taxon>Eukaryota</taxon>
        <taxon>Metazoa</taxon>
        <taxon>Chordata</taxon>
        <taxon>Craniata</taxon>
        <taxon>Vertebrata</taxon>
        <taxon>Euteleostomi</taxon>
        <taxon>Actinopterygii</taxon>
        <taxon>Neopterygii</taxon>
        <taxon>Teleostei</taxon>
        <taxon>Neoteleostei</taxon>
        <taxon>Acanthomorphata</taxon>
        <taxon>Carangaria</taxon>
        <taxon>Pleuronectiformes</taxon>
        <taxon>Pleuronectoidei</taxon>
        <taxon>Pleuronectidae</taxon>
        <taxon>Pleuronectes</taxon>
    </lineage>
</organism>
<name>A0A9N7UXL7_PLEPL</name>
<dbReference type="Proteomes" id="UP001153269">
    <property type="component" value="Unassembled WGS sequence"/>
</dbReference>
<accession>A0A9N7UXL7</accession>
<protein>
    <submittedName>
        <fullName evidence="1">Uncharacterized protein</fullName>
    </submittedName>
</protein>